<dbReference type="Gene3D" id="3.40.50.1010">
    <property type="entry name" value="5'-nuclease"/>
    <property type="match status" value="1"/>
</dbReference>
<dbReference type="Pfam" id="PF00752">
    <property type="entry name" value="XPG_N"/>
    <property type="match status" value="1"/>
</dbReference>
<dbReference type="HAMAP" id="MF_00614">
    <property type="entry name" value="Fen"/>
    <property type="match status" value="1"/>
</dbReference>
<evidence type="ECO:0000256" key="2">
    <source>
        <dbReference type="ARBA" id="ARBA00022722"/>
    </source>
</evidence>
<evidence type="ECO:0000256" key="3">
    <source>
        <dbReference type="ARBA" id="ARBA00022723"/>
    </source>
</evidence>
<evidence type="ECO:0000256" key="10">
    <source>
        <dbReference type="ARBA" id="ARBA00024702"/>
    </source>
</evidence>
<feature type="domain" description="XPG-I" evidence="14">
    <location>
        <begin position="140"/>
        <end position="221"/>
    </location>
</feature>
<comment type="function">
    <text evidence="12">Structure-specific nuclease with 5'-flap endonuclease and 5'-3' exonuclease activities involved in DNA replication and repair. During DNA replication, cleaves the 5'-overhanging flap structure that is generated by displacement synthesis when DNA polymerase encounters the 5'-end of a downstream Okazaki fragment. Binds the unpaired 3'-DNA end and kinks the DNA to facilitate 5' cleavage specificity. Cleaves one nucleotide into the double-stranded DNA from the junction in flap DNA, leaving a nick for ligation. Also involved in the base excision repair (BER) pathway. Acts as a genome stabilization factor that prevents flaps from equilibrating into structurs that lead to duplications and deletions. Also possesses 5'-3' exonuclease activity on nicked or gapped double-stranded DNA.</text>
</comment>
<dbReference type="SMART" id="SM00484">
    <property type="entry name" value="XPGI"/>
    <property type="match status" value="1"/>
</dbReference>
<dbReference type="AlphaFoldDB" id="A0A832ZFI0"/>
<keyword evidence="5 12" id="KW-0227">DNA damage</keyword>
<feature type="region of interest" description="Interaction with PCNA" evidence="12">
    <location>
        <begin position="330"/>
        <end position="338"/>
    </location>
</feature>
<evidence type="ECO:0000313" key="18">
    <source>
        <dbReference type="Proteomes" id="UP000653692"/>
    </source>
</evidence>
<evidence type="ECO:0000259" key="14">
    <source>
        <dbReference type="SMART" id="SM00484"/>
    </source>
</evidence>
<feature type="coiled-coil region" evidence="13">
    <location>
        <begin position="114"/>
        <end position="141"/>
    </location>
</feature>
<comment type="subunit">
    <text evidence="11 12">Interacts with PCNA. PCNA stimulates the nuclease activity without altering cleavage specificity.</text>
</comment>
<evidence type="ECO:0000256" key="6">
    <source>
        <dbReference type="ARBA" id="ARBA00022801"/>
    </source>
</evidence>
<keyword evidence="2 12" id="KW-0540">Nuclease</keyword>
<evidence type="ECO:0000256" key="1">
    <source>
        <dbReference type="ARBA" id="ARBA00022705"/>
    </source>
</evidence>
<dbReference type="InterPro" id="IPR008918">
    <property type="entry name" value="HhH2"/>
</dbReference>
<dbReference type="PROSITE" id="PS00841">
    <property type="entry name" value="XPG_1"/>
    <property type="match status" value="1"/>
</dbReference>
<evidence type="ECO:0000256" key="9">
    <source>
        <dbReference type="ARBA" id="ARBA00023204"/>
    </source>
</evidence>
<evidence type="ECO:0000313" key="16">
    <source>
        <dbReference type="EMBL" id="HIP75105.1"/>
    </source>
</evidence>
<organism evidence="17 18">
    <name type="scientific">Thermococcus paralvinellae</name>
    <dbReference type="NCBI Taxonomy" id="582419"/>
    <lineage>
        <taxon>Archaea</taxon>
        <taxon>Methanobacteriati</taxon>
        <taxon>Methanobacteriota</taxon>
        <taxon>Thermococci</taxon>
        <taxon>Thermococcales</taxon>
        <taxon>Thermococcaceae</taxon>
        <taxon>Thermococcus</taxon>
    </lineage>
</organism>
<dbReference type="CDD" id="cd09867">
    <property type="entry name" value="PIN_FEN1"/>
    <property type="match status" value="1"/>
</dbReference>
<evidence type="ECO:0000259" key="15">
    <source>
        <dbReference type="SMART" id="SM00485"/>
    </source>
</evidence>
<dbReference type="CDD" id="cd09903">
    <property type="entry name" value="H3TH_FEN1-Arc"/>
    <property type="match status" value="1"/>
</dbReference>
<keyword evidence="8 12" id="KW-0460">Magnesium</keyword>
<feature type="binding site" evidence="12">
    <location>
        <position position="80"/>
    </location>
    <ligand>
        <name>Mg(2+)</name>
        <dbReference type="ChEBI" id="CHEBI:18420"/>
        <label>1</label>
    </ligand>
</feature>
<dbReference type="GO" id="GO:0017108">
    <property type="term" value="F:5'-flap endonuclease activity"/>
    <property type="evidence" value="ECO:0007669"/>
    <property type="project" value="UniProtKB-UniRule"/>
</dbReference>
<keyword evidence="6 12" id="KW-0378">Hydrolase</keyword>
<protein>
    <recommendedName>
        <fullName evidence="12">Flap endonuclease 1</fullName>
        <shortName evidence="12">FEN-1</shortName>
        <ecNumber evidence="12">3.1.-.-</ecNumber>
    </recommendedName>
    <alternativeName>
        <fullName evidence="12">Flap structure-specific endonuclease 1</fullName>
    </alternativeName>
</protein>
<dbReference type="InterPro" id="IPR006086">
    <property type="entry name" value="XPG-I_dom"/>
</dbReference>
<keyword evidence="3 12" id="KW-0479">Metal-binding</keyword>
<feature type="binding site" evidence="12">
    <location>
        <position position="27"/>
    </location>
    <ligand>
        <name>Mg(2+)</name>
        <dbReference type="ChEBI" id="CHEBI:18420"/>
        <label>1</label>
    </ligand>
</feature>
<feature type="binding site" evidence="12">
    <location>
        <position position="236"/>
    </location>
    <ligand>
        <name>Mg(2+)</name>
        <dbReference type="ChEBI" id="CHEBI:18420"/>
        <label>2</label>
    </ligand>
</feature>
<name>A0A832ZFI0_9EURY</name>
<evidence type="ECO:0000313" key="17">
    <source>
        <dbReference type="EMBL" id="HIP88949.1"/>
    </source>
</evidence>
<dbReference type="GO" id="GO:0043137">
    <property type="term" value="P:DNA replication, removal of RNA primer"/>
    <property type="evidence" value="ECO:0007669"/>
    <property type="project" value="UniProtKB-UniRule"/>
</dbReference>
<feature type="region of interest" description="N-domain" evidence="12">
    <location>
        <begin position="1"/>
        <end position="98"/>
    </location>
</feature>
<comment type="similarity">
    <text evidence="12">Belongs to the XPG/RAD2 endonuclease family. FEN1 subfamily.</text>
</comment>
<proteinExistence type="inferred from homology"/>
<dbReference type="Gene3D" id="1.10.150.20">
    <property type="entry name" value="5' to 3' exonuclease, C-terminal subdomain"/>
    <property type="match status" value="1"/>
</dbReference>
<dbReference type="GO" id="GO:0006281">
    <property type="term" value="P:DNA repair"/>
    <property type="evidence" value="ECO:0007669"/>
    <property type="project" value="UniProtKB-UniRule"/>
</dbReference>
<evidence type="ECO:0000256" key="7">
    <source>
        <dbReference type="ARBA" id="ARBA00022839"/>
    </source>
</evidence>
<dbReference type="PANTHER" id="PTHR11081:SF9">
    <property type="entry name" value="FLAP ENDONUCLEASE 1"/>
    <property type="match status" value="1"/>
</dbReference>
<sequence length="342" mass="39019">MGVQIGELIPRKEIEIENLNGRKIAIDALNAIYQFLSIIRQRDGTPLMDSKGRITSHLSGLFYRTINLMEAGIKPTYVFDGKPPEFKKRELEKRAEVRGEAEEKWREALARGDLEEAKKYAQRASKVNEQLIEDAKKLLELMGIPWVQAPSEGEAQAAYMASKGKVWASASQDYDSLLFGAPRLVRNLTITGKRKLPGKDVYVEVKPELIVLEEVLKELKIDREKLIELAILVGTDYNPGGIKGIGPKKALEIVRHSKDPLKKYQKMSDVDLYAIKEFFLNPPVTDDYRLVWKMPDEEGILKFLCDEHDFSEERVKNGLERLKKAIRSGRQSTLESWFMGKK</sequence>
<dbReference type="Pfam" id="PF00867">
    <property type="entry name" value="XPG_I"/>
    <property type="match status" value="1"/>
</dbReference>
<dbReference type="Proteomes" id="UP000649326">
    <property type="component" value="Unassembled WGS sequence"/>
</dbReference>
<dbReference type="FunFam" id="1.10.150.20:FF:000087">
    <property type="entry name" value="Flap endonuclease 1"/>
    <property type="match status" value="1"/>
</dbReference>
<keyword evidence="1 12" id="KW-0235">DNA replication</keyword>
<feature type="binding site" evidence="12">
    <location>
        <position position="154"/>
    </location>
    <ligand>
        <name>Mg(2+)</name>
        <dbReference type="ChEBI" id="CHEBI:18420"/>
        <label>1</label>
    </ligand>
</feature>
<dbReference type="InterPro" id="IPR019974">
    <property type="entry name" value="XPG_CS"/>
</dbReference>
<dbReference type="EMBL" id="DQUR01000105">
    <property type="protein sequence ID" value="HIP88949.1"/>
    <property type="molecule type" value="Genomic_DNA"/>
</dbReference>
<dbReference type="InterPro" id="IPR006084">
    <property type="entry name" value="XPG/Rad2"/>
</dbReference>
<dbReference type="SMART" id="SM00485">
    <property type="entry name" value="XPGN"/>
    <property type="match status" value="1"/>
</dbReference>
<reference evidence="17" key="1">
    <citation type="journal article" date="2020" name="ISME J.">
        <title>Gammaproteobacteria mediating utilization of methyl-, sulfur- and petroleum organic compounds in deep ocean hydrothermal plumes.</title>
        <authorList>
            <person name="Zhou Z."/>
            <person name="Liu Y."/>
            <person name="Pan J."/>
            <person name="Cron B.R."/>
            <person name="Toner B.M."/>
            <person name="Anantharaman K."/>
            <person name="Breier J.A."/>
            <person name="Dick G.J."/>
            <person name="Li M."/>
        </authorList>
    </citation>
    <scope>NUCLEOTIDE SEQUENCE</scope>
    <source>
        <strain evidence="16">SZUA-1451</strain>
        <strain evidence="17">SZUA-1476</strain>
    </source>
</reference>
<evidence type="ECO:0000256" key="8">
    <source>
        <dbReference type="ARBA" id="ARBA00022842"/>
    </source>
</evidence>
<feature type="binding site" evidence="12">
    <location>
        <position position="173"/>
    </location>
    <ligand>
        <name>Mg(2+)</name>
        <dbReference type="ChEBI" id="CHEBI:18420"/>
        <label>2</label>
    </ligand>
</feature>
<dbReference type="InterPro" id="IPR036279">
    <property type="entry name" value="5-3_exonuclease_C_sf"/>
</dbReference>
<evidence type="ECO:0000256" key="13">
    <source>
        <dbReference type="SAM" id="Coils"/>
    </source>
</evidence>
<dbReference type="InterPro" id="IPR029060">
    <property type="entry name" value="PIN-like_dom_sf"/>
</dbReference>
<dbReference type="FunFam" id="3.40.50.1010:FF:000016">
    <property type="entry name" value="Flap endonuclease 1"/>
    <property type="match status" value="1"/>
</dbReference>
<evidence type="ECO:0000256" key="5">
    <source>
        <dbReference type="ARBA" id="ARBA00022763"/>
    </source>
</evidence>
<keyword evidence="9 12" id="KW-0234">DNA repair</keyword>
<dbReference type="EC" id="3.1.-.-" evidence="12"/>
<dbReference type="PRINTS" id="PR00853">
    <property type="entry name" value="XPGRADSUPER"/>
</dbReference>
<comment type="cofactor">
    <cofactor evidence="12">
        <name>Mg(2+)</name>
        <dbReference type="ChEBI" id="CHEBI:18420"/>
    </cofactor>
    <text evidence="12">Binds 2 magnesium ions per subunit. They probably participate in the reaction catalyzed by the enzyme. May bind an additional third magnesium ion after substrate binding.</text>
</comment>
<dbReference type="NCBIfam" id="TIGR03674">
    <property type="entry name" value="fen_arch"/>
    <property type="match status" value="1"/>
</dbReference>
<gene>
    <name evidence="12" type="primary">fen</name>
    <name evidence="16" type="ORF">EYH13_02955</name>
    <name evidence="17" type="ORF">EYH24_03115</name>
</gene>
<dbReference type="InterPro" id="IPR006085">
    <property type="entry name" value="XPG_DNA_repair_N"/>
</dbReference>
<keyword evidence="7 12" id="KW-0269">Exonuclease</keyword>
<dbReference type="EMBL" id="DQUG01000123">
    <property type="protein sequence ID" value="HIP75105.1"/>
    <property type="molecule type" value="Genomic_DNA"/>
</dbReference>
<feature type="binding site" evidence="12">
    <location>
        <position position="152"/>
    </location>
    <ligand>
        <name>Mg(2+)</name>
        <dbReference type="ChEBI" id="CHEBI:18420"/>
        <label>1</label>
    </ligand>
</feature>
<dbReference type="PANTHER" id="PTHR11081">
    <property type="entry name" value="FLAP ENDONUCLEASE FAMILY MEMBER"/>
    <property type="match status" value="1"/>
</dbReference>
<dbReference type="GO" id="GO:0008409">
    <property type="term" value="F:5'-3' exonuclease activity"/>
    <property type="evidence" value="ECO:0007669"/>
    <property type="project" value="UniProtKB-UniRule"/>
</dbReference>
<dbReference type="InterPro" id="IPR019973">
    <property type="entry name" value="Flap_endonuc_arc"/>
</dbReference>
<dbReference type="Proteomes" id="UP000653692">
    <property type="component" value="Unassembled WGS sequence"/>
</dbReference>
<feature type="domain" description="XPG N-terminal" evidence="15">
    <location>
        <begin position="1"/>
        <end position="101"/>
    </location>
</feature>
<accession>A0A832ZFI0</accession>
<dbReference type="SUPFAM" id="SSF47807">
    <property type="entry name" value="5' to 3' exonuclease, C-terminal subdomain"/>
    <property type="match status" value="1"/>
</dbReference>
<dbReference type="GO" id="GO:0003677">
    <property type="term" value="F:DNA binding"/>
    <property type="evidence" value="ECO:0007669"/>
    <property type="project" value="UniProtKB-UniRule"/>
</dbReference>
<dbReference type="SMART" id="SM00279">
    <property type="entry name" value="HhH2"/>
    <property type="match status" value="1"/>
</dbReference>
<feature type="binding site" evidence="12">
    <location>
        <position position="175"/>
    </location>
    <ligand>
        <name>Mg(2+)</name>
        <dbReference type="ChEBI" id="CHEBI:18420"/>
        <label>2</label>
    </ligand>
</feature>
<comment type="caution">
    <text evidence="17">The sequence shown here is derived from an EMBL/GenBank/DDBJ whole genome shotgun (WGS) entry which is preliminary data.</text>
</comment>
<dbReference type="InterPro" id="IPR023426">
    <property type="entry name" value="Flap_endonuc"/>
</dbReference>
<evidence type="ECO:0000256" key="11">
    <source>
        <dbReference type="ARBA" id="ARBA00065981"/>
    </source>
</evidence>
<dbReference type="GO" id="GO:0000287">
    <property type="term" value="F:magnesium ion binding"/>
    <property type="evidence" value="ECO:0007669"/>
    <property type="project" value="UniProtKB-UniRule"/>
</dbReference>
<comment type="caution">
    <text evidence="12">Lacks conserved residue(s) required for the propagation of feature annotation.</text>
</comment>
<keyword evidence="4 12" id="KW-0255">Endonuclease</keyword>
<evidence type="ECO:0000256" key="4">
    <source>
        <dbReference type="ARBA" id="ARBA00022759"/>
    </source>
</evidence>
<evidence type="ECO:0000256" key="12">
    <source>
        <dbReference type="HAMAP-Rule" id="MF_00614"/>
    </source>
</evidence>
<comment type="function">
    <text evidence="10">Structure-specific nuclease with 5'-flap endonuclease and 5'-3' exonuclease activities involved in DNA replication and repair. During DNA replication, cleaves the 5'-overhanging flap structure that is generated by displacement synthesis when DNA polymerase encounters the 5'-end of a downstream Okazaki fragment. Binds the unpaired 3'-DNA end and kinks the DNA to facilitate 5' cleavage specificity. Cleaves one nucleotide into the double-stranded DNA from the junction in flap DNA, leaving a nick for ligation. Also involved in the base excision repair (BER) pathway. Acts as a genome stabilization factor that prevents flaps from equilibrating into structures that lead to duplications and deletions. Also possesses 5'-3' exonuclease activity on nicked or gapped double-stranded DNA.</text>
</comment>
<dbReference type="SUPFAM" id="SSF88723">
    <property type="entry name" value="PIN domain-like"/>
    <property type="match status" value="1"/>
</dbReference>
<keyword evidence="13" id="KW-0175">Coiled coil</keyword>